<organism evidence="2 3">
    <name type="scientific">Ameca splendens</name>
    <dbReference type="NCBI Taxonomy" id="208324"/>
    <lineage>
        <taxon>Eukaryota</taxon>
        <taxon>Metazoa</taxon>
        <taxon>Chordata</taxon>
        <taxon>Craniata</taxon>
        <taxon>Vertebrata</taxon>
        <taxon>Euteleostomi</taxon>
        <taxon>Actinopterygii</taxon>
        <taxon>Neopterygii</taxon>
        <taxon>Teleostei</taxon>
        <taxon>Neoteleostei</taxon>
        <taxon>Acanthomorphata</taxon>
        <taxon>Ovalentaria</taxon>
        <taxon>Atherinomorphae</taxon>
        <taxon>Cyprinodontiformes</taxon>
        <taxon>Goodeidae</taxon>
        <taxon>Ameca</taxon>
    </lineage>
</organism>
<evidence type="ECO:0000313" key="3">
    <source>
        <dbReference type="Proteomes" id="UP001469553"/>
    </source>
</evidence>
<reference evidence="2 3" key="1">
    <citation type="submission" date="2021-06" db="EMBL/GenBank/DDBJ databases">
        <authorList>
            <person name="Palmer J.M."/>
        </authorList>
    </citation>
    <scope>NUCLEOTIDE SEQUENCE [LARGE SCALE GENOMIC DNA]</scope>
    <source>
        <strain evidence="2 3">AS_MEX2019</strain>
        <tissue evidence="2">Muscle</tissue>
    </source>
</reference>
<comment type="caution">
    <text evidence="2">The sequence shown here is derived from an EMBL/GenBank/DDBJ whole genome shotgun (WGS) entry which is preliminary data.</text>
</comment>
<dbReference type="Proteomes" id="UP001469553">
    <property type="component" value="Unassembled WGS sequence"/>
</dbReference>
<accession>A0ABV0XJ93</accession>
<protein>
    <submittedName>
        <fullName evidence="2">Uncharacterized protein</fullName>
    </submittedName>
</protein>
<feature type="region of interest" description="Disordered" evidence="1">
    <location>
        <begin position="70"/>
        <end position="109"/>
    </location>
</feature>
<dbReference type="EMBL" id="JAHRIP010003825">
    <property type="protein sequence ID" value="MEQ2281512.1"/>
    <property type="molecule type" value="Genomic_DNA"/>
</dbReference>
<keyword evidence="3" id="KW-1185">Reference proteome</keyword>
<evidence type="ECO:0000313" key="2">
    <source>
        <dbReference type="EMBL" id="MEQ2281512.1"/>
    </source>
</evidence>
<name>A0ABV0XJ93_9TELE</name>
<proteinExistence type="predicted"/>
<evidence type="ECO:0000256" key="1">
    <source>
        <dbReference type="SAM" id="MobiDB-lite"/>
    </source>
</evidence>
<gene>
    <name evidence="2" type="ORF">AMECASPLE_031150</name>
</gene>
<sequence length="118" mass="12650">MCLEGSPMANSLWVTGQTKSISRRLYEDHKIEARDVARYGGTEVTTLKPGLGSGLVSEHLVAGLLFAGPSRAKPKRETQGHTPVGPPPAGGTMRDWSKEATYEGGDLDSPISRCLGWL</sequence>